<dbReference type="AlphaFoldDB" id="M1DIS1"/>
<dbReference type="Gramene" id="PGSC0003DMT400089712">
    <property type="protein sequence ID" value="PGSC0003DMT400089712"/>
    <property type="gene ID" value="PGSC0003DMG400039283"/>
</dbReference>
<dbReference type="Proteomes" id="UP000011115">
    <property type="component" value="Unassembled WGS sequence"/>
</dbReference>
<dbReference type="HOGENOM" id="CLU_1752942_0_0_1"/>
<dbReference type="PaxDb" id="4113-PGSC0003DMT400089712"/>
<dbReference type="EnsemblPlants" id="PGSC0003DMT400089712">
    <property type="protein sequence ID" value="PGSC0003DMT400089712"/>
    <property type="gene ID" value="PGSC0003DMG400039283"/>
</dbReference>
<evidence type="ECO:0000256" key="1">
    <source>
        <dbReference type="SAM" id="MobiDB-lite"/>
    </source>
</evidence>
<dbReference type="InParanoid" id="M1DIS1"/>
<feature type="region of interest" description="Disordered" evidence="1">
    <location>
        <begin position="124"/>
        <end position="149"/>
    </location>
</feature>
<name>M1DIS1_SOLTU</name>
<accession>M1DIS1</accession>
<protein>
    <submittedName>
        <fullName evidence="2">Uncharacterized protein</fullName>
    </submittedName>
</protein>
<reference evidence="3" key="1">
    <citation type="journal article" date="2011" name="Nature">
        <title>Genome sequence and analysis of the tuber crop potato.</title>
        <authorList>
            <consortium name="The Potato Genome Sequencing Consortium"/>
        </authorList>
    </citation>
    <scope>NUCLEOTIDE SEQUENCE [LARGE SCALE GENOMIC DNA]</scope>
    <source>
        <strain evidence="3">cv. DM1-3 516 R44</strain>
    </source>
</reference>
<organism evidence="2 3">
    <name type="scientific">Solanum tuberosum</name>
    <name type="common">Potato</name>
    <dbReference type="NCBI Taxonomy" id="4113"/>
    <lineage>
        <taxon>Eukaryota</taxon>
        <taxon>Viridiplantae</taxon>
        <taxon>Streptophyta</taxon>
        <taxon>Embryophyta</taxon>
        <taxon>Tracheophyta</taxon>
        <taxon>Spermatophyta</taxon>
        <taxon>Magnoliopsida</taxon>
        <taxon>eudicotyledons</taxon>
        <taxon>Gunneridae</taxon>
        <taxon>Pentapetalae</taxon>
        <taxon>asterids</taxon>
        <taxon>lamiids</taxon>
        <taxon>Solanales</taxon>
        <taxon>Solanaceae</taxon>
        <taxon>Solanoideae</taxon>
        <taxon>Solaneae</taxon>
        <taxon>Solanum</taxon>
    </lineage>
</organism>
<sequence length="149" mass="17108">MINFVTFGKKPDVAERIWRLSESLLFCYLSAPLNLYALKILVDLLWFTENYRRPAKDVPLSPSCYSFRANSFGKPNLAPLRNSAIRHLVWRVCLHKFCFAFISVFLTSLQDFADMTKSKVVERIKPDQEKSKGSAINEETTTSKGKIQP</sequence>
<feature type="compositionally biased region" description="Polar residues" evidence="1">
    <location>
        <begin position="137"/>
        <end position="149"/>
    </location>
</feature>
<evidence type="ECO:0000313" key="3">
    <source>
        <dbReference type="Proteomes" id="UP000011115"/>
    </source>
</evidence>
<keyword evidence="3" id="KW-1185">Reference proteome</keyword>
<reference evidence="2" key="2">
    <citation type="submission" date="2015-06" db="UniProtKB">
        <authorList>
            <consortium name="EnsemblPlants"/>
        </authorList>
    </citation>
    <scope>IDENTIFICATION</scope>
    <source>
        <strain evidence="2">DM1-3 516 R44</strain>
    </source>
</reference>
<evidence type="ECO:0000313" key="2">
    <source>
        <dbReference type="EnsemblPlants" id="PGSC0003DMT400089712"/>
    </source>
</evidence>
<proteinExistence type="predicted"/>